<feature type="transmembrane region" description="Helical" evidence="1">
    <location>
        <begin position="36"/>
        <end position="54"/>
    </location>
</feature>
<name>A0A9D1Z1W5_9BACT</name>
<protein>
    <submittedName>
        <fullName evidence="2">Uncharacterized protein</fullName>
    </submittedName>
</protein>
<comment type="caution">
    <text evidence="2">The sequence shown here is derived from an EMBL/GenBank/DDBJ whole genome shotgun (WGS) entry which is preliminary data.</text>
</comment>
<keyword evidence="1" id="KW-0472">Membrane</keyword>
<proteinExistence type="predicted"/>
<evidence type="ECO:0000313" key="3">
    <source>
        <dbReference type="Proteomes" id="UP000886844"/>
    </source>
</evidence>
<keyword evidence="1" id="KW-1133">Transmembrane helix</keyword>
<keyword evidence="1" id="KW-0812">Transmembrane</keyword>
<reference evidence="2" key="2">
    <citation type="submission" date="2021-04" db="EMBL/GenBank/DDBJ databases">
        <authorList>
            <person name="Gilroy R."/>
        </authorList>
    </citation>
    <scope>NUCLEOTIDE SEQUENCE</scope>
    <source>
        <strain evidence="2">5134</strain>
    </source>
</reference>
<evidence type="ECO:0000256" key="1">
    <source>
        <dbReference type="SAM" id="Phobius"/>
    </source>
</evidence>
<dbReference type="AlphaFoldDB" id="A0A9D1Z1W5"/>
<reference evidence="2" key="1">
    <citation type="journal article" date="2021" name="PeerJ">
        <title>Extensive microbial diversity within the chicken gut microbiome revealed by metagenomics and culture.</title>
        <authorList>
            <person name="Gilroy R."/>
            <person name="Ravi A."/>
            <person name="Getino M."/>
            <person name="Pursley I."/>
            <person name="Horton D.L."/>
            <person name="Alikhan N.F."/>
            <person name="Baker D."/>
            <person name="Gharbi K."/>
            <person name="Hall N."/>
            <person name="Watson M."/>
            <person name="Adriaenssens E.M."/>
            <person name="Foster-Nyarko E."/>
            <person name="Jarju S."/>
            <person name="Secka A."/>
            <person name="Antonio M."/>
            <person name="Oren A."/>
            <person name="Chaudhuri R.R."/>
            <person name="La Ragione R."/>
            <person name="Hildebrand F."/>
            <person name="Pallen M.J."/>
        </authorList>
    </citation>
    <scope>NUCLEOTIDE SEQUENCE</scope>
    <source>
        <strain evidence="2">5134</strain>
    </source>
</reference>
<gene>
    <name evidence="2" type="ORF">H9828_08645</name>
</gene>
<sequence length="74" mass="8591">MNKKTFTLALVFLVLTLVWLGTNVYWKFTHSNCVHAFDFIIGILFVAAAAGMVYNEYHKKKRKHLDEVDPHKIP</sequence>
<dbReference type="Proteomes" id="UP000886844">
    <property type="component" value="Unassembled WGS sequence"/>
</dbReference>
<dbReference type="EMBL" id="DXDA01000066">
    <property type="protein sequence ID" value="HIY69471.1"/>
    <property type="molecule type" value="Genomic_DNA"/>
</dbReference>
<evidence type="ECO:0000313" key="2">
    <source>
        <dbReference type="EMBL" id="HIY69471.1"/>
    </source>
</evidence>
<organism evidence="2 3">
    <name type="scientific">Candidatus Alistipes intestinigallinarum</name>
    <dbReference type="NCBI Taxonomy" id="2838440"/>
    <lineage>
        <taxon>Bacteria</taxon>
        <taxon>Pseudomonadati</taxon>
        <taxon>Bacteroidota</taxon>
        <taxon>Bacteroidia</taxon>
        <taxon>Bacteroidales</taxon>
        <taxon>Rikenellaceae</taxon>
        <taxon>Alistipes</taxon>
    </lineage>
</organism>
<accession>A0A9D1Z1W5</accession>